<dbReference type="RefSeq" id="WP_212674155.1">
    <property type="nucleotide sequence ID" value="NZ_JAGSPJ010000001.1"/>
</dbReference>
<reference evidence="2" key="1">
    <citation type="submission" date="2021-04" db="EMBL/GenBank/DDBJ databases">
        <title>novel species isolated from subtropical streams in China.</title>
        <authorList>
            <person name="Lu H."/>
        </authorList>
    </citation>
    <scope>NUCLEOTIDE SEQUENCE</scope>
    <source>
        <strain evidence="2">FT137W</strain>
    </source>
</reference>
<dbReference type="AlphaFoldDB" id="A0A941E157"/>
<evidence type="ECO:0000313" key="3">
    <source>
        <dbReference type="Proteomes" id="UP000678545"/>
    </source>
</evidence>
<keyword evidence="3" id="KW-1185">Reference proteome</keyword>
<evidence type="ECO:0000313" key="2">
    <source>
        <dbReference type="EMBL" id="MBR7799046.1"/>
    </source>
</evidence>
<proteinExistence type="predicted"/>
<evidence type="ECO:0000256" key="1">
    <source>
        <dbReference type="SAM" id="SignalP"/>
    </source>
</evidence>
<keyword evidence="1" id="KW-0732">Signal</keyword>
<feature type="signal peptide" evidence="1">
    <location>
        <begin position="1"/>
        <end position="21"/>
    </location>
</feature>
<dbReference type="InterPro" id="IPR037107">
    <property type="entry name" value="Put_OMP_sf"/>
</dbReference>
<name>A0A941E157_9BURK</name>
<protein>
    <submittedName>
        <fullName evidence="2">Lipid A deacylase LpxR family protein</fullName>
    </submittedName>
</protein>
<dbReference type="Proteomes" id="UP000678545">
    <property type="component" value="Unassembled WGS sequence"/>
</dbReference>
<accession>A0A941E157</accession>
<organism evidence="2 3">
    <name type="scientific">Undibacterium fentianense</name>
    <dbReference type="NCBI Taxonomy" id="2828728"/>
    <lineage>
        <taxon>Bacteria</taxon>
        <taxon>Pseudomonadati</taxon>
        <taxon>Pseudomonadota</taxon>
        <taxon>Betaproteobacteria</taxon>
        <taxon>Burkholderiales</taxon>
        <taxon>Oxalobacteraceae</taxon>
        <taxon>Undibacterium</taxon>
    </lineage>
</organism>
<feature type="chain" id="PRO_5038035337" evidence="1">
    <location>
        <begin position="22"/>
        <end position="324"/>
    </location>
</feature>
<comment type="caution">
    <text evidence="2">The sequence shown here is derived from an EMBL/GenBank/DDBJ whole genome shotgun (WGS) entry which is preliminary data.</text>
</comment>
<dbReference type="InterPro" id="IPR018707">
    <property type="entry name" value="LpxR"/>
</dbReference>
<dbReference type="EMBL" id="JAGSPJ010000001">
    <property type="protein sequence ID" value="MBR7799046.1"/>
    <property type="molecule type" value="Genomic_DNA"/>
</dbReference>
<dbReference type="Gene3D" id="2.40.128.140">
    <property type="entry name" value="Outer membrane protein"/>
    <property type="match status" value="1"/>
</dbReference>
<sequence length="324" mass="36499">MPLSKINLALVLFWVATSAAAQSKLSLELTKLDSWLPSRAEWERVQEKAENSVVFDVENDSLLLKRDDGFYTSGSHFSLLQKLMQDDAVVTYSWHIGQDLYTASDIKLKPSQLSPLDHPYAGWLYLGAFREVQNNDGRALRLGLDFGCLGPCAGGEWTQTNLHRLLNQALPQAWSTQLRREWGIVAHLEAAPARWNLQSDMDLANRVKLRVGNIFTDLQSELVWRYGNLNQQTQNKSSFIFTRANLSIVAYNATLQGGLFSQNESAIHPRPLVAEVEAGYQFQGSKWGLYASVLRRGSEIKELSHAKAAQNFAKIQVYYKLGTH</sequence>
<dbReference type="Pfam" id="PF09982">
    <property type="entry name" value="LpxR"/>
    <property type="match status" value="1"/>
</dbReference>
<gene>
    <name evidence="2" type="ORF">KDM90_03460</name>
</gene>